<evidence type="ECO:0000313" key="8">
    <source>
        <dbReference type="Proteomes" id="UP000322887"/>
    </source>
</evidence>
<feature type="transmembrane region" description="Helical" evidence="5">
    <location>
        <begin position="15"/>
        <end position="39"/>
    </location>
</feature>
<feature type="transmembrane region" description="Helical" evidence="5">
    <location>
        <begin position="51"/>
        <end position="72"/>
    </location>
</feature>
<organism evidence="7 8">
    <name type="scientific">Gimesia maris</name>
    <dbReference type="NCBI Taxonomy" id="122"/>
    <lineage>
        <taxon>Bacteria</taxon>
        <taxon>Pseudomonadati</taxon>
        <taxon>Planctomycetota</taxon>
        <taxon>Planctomycetia</taxon>
        <taxon>Planctomycetales</taxon>
        <taxon>Planctomycetaceae</taxon>
        <taxon>Gimesia</taxon>
    </lineage>
</organism>
<dbReference type="GeneID" id="98647452"/>
<dbReference type="EMBL" id="CP042910">
    <property type="protein sequence ID" value="QEG17037.1"/>
    <property type="molecule type" value="Genomic_DNA"/>
</dbReference>
<evidence type="ECO:0000313" key="7">
    <source>
        <dbReference type="EMBL" id="QEG17037.1"/>
    </source>
</evidence>
<proteinExistence type="predicted"/>
<dbReference type="InterPro" id="IPR011701">
    <property type="entry name" value="MFS"/>
</dbReference>
<gene>
    <name evidence="7" type="primary">sauU_2</name>
    <name evidence="7" type="ORF">GmarT_29080</name>
</gene>
<evidence type="ECO:0000256" key="4">
    <source>
        <dbReference type="ARBA" id="ARBA00023136"/>
    </source>
</evidence>
<feature type="transmembrane region" description="Helical" evidence="5">
    <location>
        <begin position="371"/>
        <end position="392"/>
    </location>
</feature>
<feature type="transmembrane region" description="Helical" evidence="5">
    <location>
        <begin position="502"/>
        <end position="525"/>
    </location>
</feature>
<evidence type="ECO:0000256" key="2">
    <source>
        <dbReference type="ARBA" id="ARBA00022692"/>
    </source>
</evidence>
<dbReference type="CDD" id="cd17319">
    <property type="entry name" value="MFS_ExuT_GudP_like"/>
    <property type="match status" value="1"/>
</dbReference>
<dbReference type="Proteomes" id="UP000322887">
    <property type="component" value="Chromosome"/>
</dbReference>
<feature type="transmembrane region" description="Helical" evidence="5">
    <location>
        <begin position="537"/>
        <end position="558"/>
    </location>
</feature>
<evidence type="ECO:0000256" key="5">
    <source>
        <dbReference type="SAM" id="Phobius"/>
    </source>
</evidence>
<feature type="transmembrane region" description="Helical" evidence="5">
    <location>
        <begin position="305"/>
        <end position="324"/>
    </location>
</feature>
<name>A0ABX5YN65_9PLAN</name>
<sequence>MASVEPTSSYVRYRVIFVCMLMAVLLYLDRFCISFAEVFIKDELGLSDEQIGILLGSFFVSYALCQVPSGWFSDRFGARKMLTIYILMWSLFTAMTGLATGFIMLLIFRLGFGLSQAGAYPTSANIVSKWMPLTERGFASSMVTVGGRIGGALAPVLTAFLIILFVPMSESSDLKSGDIMNPHALATTFLERVDEKQEFETKIYEGLTSGDREYLKAAAADPKIESGTAVEGDFVANLNSILQKQTLYDPADFEGLTLNQQAEQLLNVSPGELNVEQRSRLNRLLFEARYSADVRKVQGKGWRKMMMTYGLVGILIAGIFWWVIRDYPRAHPACSEQELALIEHGRLESDKDHSKQIGGIPFKAIMKNQSLWLLSLSQFCTNVGWLFLVTWLPRFLDEEYQVPLEERGKMVTIALAVGWLGTLSGGKVTDWLMRRISLRWSRVLPIALSRFTAMAAYLVCLLEISPWTSVIMFSIVAFSTDFGSPAMWAFNQDIAGKHVGSVLGWGNMWGNLGAAVAPSLMIAVITVNTASGEEHHWNMAFVTCAIAFFIAGVASLFVDSSRKLVVDDEDGMLETA</sequence>
<dbReference type="SUPFAM" id="SSF103473">
    <property type="entry name" value="MFS general substrate transporter"/>
    <property type="match status" value="2"/>
</dbReference>
<dbReference type="InterPro" id="IPR020846">
    <property type="entry name" value="MFS_dom"/>
</dbReference>
<comment type="subcellular location">
    <subcellularLocation>
        <location evidence="1">Membrane</location>
        <topology evidence="1">Multi-pass membrane protein</topology>
    </subcellularLocation>
</comment>
<protein>
    <submittedName>
        <fullName evidence="7">Sulfoacetate transporter SauU</fullName>
    </submittedName>
</protein>
<dbReference type="RefSeq" id="WP_002646655.1">
    <property type="nucleotide sequence ID" value="NZ_CP042910.1"/>
</dbReference>
<dbReference type="InterPro" id="IPR036259">
    <property type="entry name" value="MFS_trans_sf"/>
</dbReference>
<feature type="transmembrane region" description="Helical" evidence="5">
    <location>
        <begin position="145"/>
        <end position="166"/>
    </location>
</feature>
<feature type="transmembrane region" description="Helical" evidence="5">
    <location>
        <begin position="84"/>
        <end position="108"/>
    </location>
</feature>
<dbReference type="Gene3D" id="1.20.1250.20">
    <property type="entry name" value="MFS general substrate transporter like domains"/>
    <property type="match status" value="2"/>
</dbReference>
<dbReference type="PANTHER" id="PTHR11662:SF399">
    <property type="entry name" value="FI19708P1-RELATED"/>
    <property type="match status" value="1"/>
</dbReference>
<evidence type="ECO:0000256" key="3">
    <source>
        <dbReference type="ARBA" id="ARBA00022989"/>
    </source>
</evidence>
<keyword evidence="2 5" id="KW-0812">Transmembrane</keyword>
<dbReference type="PANTHER" id="PTHR11662">
    <property type="entry name" value="SOLUTE CARRIER FAMILY 17"/>
    <property type="match status" value="1"/>
</dbReference>
<keyword evidence="8" id="KW-1185">Reference proteome</keyword>
<reference evidence="7 8" key="1">
    <citation type="submission" date="2019-08" db="EMBL/GenBank/DDBJ databases">
        <title>Deep-cultivation of Planctomycetes and their phenomic and genomic characterization uncovers novel biology.</title>
        <authorList>
            <person name="Wiegand S."/>
            <person name="Jogler M."/>
            <person name="Boedeker C."/>
            <person name="Pinto D."/>
            <person name="Vollmers J."/>
            <person name="Rivas-Marin E."/>
            <person name="Kohn T."/>
            <person name="Peeters S.H."/>
            <person name="Heuer A."/>
            <person name="Rast P."/>
            <person name="Oberbeckmann S."/>
            <person name="Bunk B."/>
            <person name="Jeske O."/>
            <person name="Meyerdierks A."/>
            <person name="Storesund J.E."/>
            <person name="Kallscheuer N."/>
            <person name="Luecker S."/>
            <person name="Lage O.M."/>
            <person name="Pohl T."/>
            <person name="Merkel B.J."/>
            <person name="Hornburger P."/>
            <person name="Mueller R.-W."/>
            <person name="Bruemmer F."/>
            <person name="Labrenz M."/>
            <person name="Spormann A.M."/>
            <person name="Op den Camp H."/>
            <person name="Overmann J."/>
            <person name="Amann R."/>
            <person name="Jetten M.S.M."/>
            <person name="Mascher T."/>
            <person name="Medema M.H."/>
            <person name="Devos D.P."/>
            <person name="Kaster A.-K."/>
            <person name="Ovreas L."/>
            <person name="Rohde M."/>
            <person name="Galperin M.Y."/>
            <person name="Jogler C."/>
        </authorList>
    </citation>
    <scope>NUCLEOTIDE SEQUENCE [LARGE SCALE GENOMIC DNA]</scope>
    <source>
        <strain evidence="7 8">DSM 8797</strain>
    </source>
</reference>
<evidence type="ECO:0000256" key="1">
    <source>
        <dbReference type="ARBA" id="ARBA00004141"/>
    </source>
</evidence>
<dbReference type="PROSITE" id="PS50850">
    <property type="entry name" value="MFS"/>
    <property type="match status" value="1"/>
</dbReference>
<keyword evidence="3 5" id="KW-1133">Transmembrane helix</keyword>
<evidence type="ECO:0000259" key="6">
    <source>
        <dbReference type="PROSITE" id="PS50850"/>
    </source>
</evidence>
<keyword evidence="4 5" id="KW-0472">Membrane</keyword>
<dbReference type="InterPro" id="IPR050382">
    <property type="entry name" value="MFS_Na/Anion_cotransporter"/>
</dbReference>
<feature type="domain" description="Major facilitator superfamily (MFS) profile" evidence="6">
    <location>
        <begin position="15"/>
        <end position="563"/>
    </location>
</feature>
<dbReference type="Pfam" id="PF07690">
    <property type="entry name" value="MFS_1"/>
    <property type="match status" value="2"/>
</dbReference>
<accession>A0ABX5YN65</accession>